<reference evidence="1" key="1">
    <citation type="journal article" date="2014" name="Int. J. Syst. Evol. Microbiol.">
        <title>Complete genome sequence of Corynebacterium casei LMG S-19264T (=DSM 44701T), isolated from a smear-ripened cheese.</title>
        <authorList>
            <consortium name="US DOE Joint Genome Institute (JGI-PGF)"/>
            <person name="Walter F."/>
            <person name="Albersmeier A."/>
            <person name="Kalinowski J."/>
            <person name="Ruckert C."/>
        </authorList>
    </citation>
    <scope>NUCLEOTIDE SEQUENCE</scope>
    <source>
        <strain evidence="1">CGMCC 1.14984</strain>
    </source>
</reference>
<dbReference type="AlphaFoldDB" id="A0A8J3A6R4"/>
<dbReference type="EMBL" id="BMGZ01000004">
    <property type="protein sequence ID" value="GGI01521.1"/>
    <property type="molecule type" value="Genomic_DNA"/>
</dbReference>
<proteinExistence type="predicted"/>
<organism evidence="1 3">
    <name type="scientific">Aquisalinus luteolus</name>
    <dbReference type="NCBI Taxonomy" id="1566827"/>
    <lineage>
        <taxon>Bacteria</taxon>
        <taxon>Pseudomonadati</taxon>
        <taxon>Pseudomonadota</taxon>
        <taxon>Alphaproteobacteria</taxon>
        <taxon>Parvularculales</taxon>
        <taxon>Parvularculaceae</taxon>
        <taxon>Aquisalinus</taxon>
    </lineage>
</organism>
<evidence type="ECO:0000313" key="4">
    <source>
        <dbReference type="Proteomes" id="UP000818603"/>
    </source>
</evidence>
<sequence>MPTILSSLRAAFDQKMPAPVEAKHSATRQVIALQTAAGPVWTPRDYAALARNGFMRNVIAYRCIRLVAEAAASIPFAVTCRGETMADHDHLRLLKSPNPDQSGTALMEEVYGYLQTAGNAYVEAVRLDGEVRELYALRPDRMKVHASRDGWPGGYDYEAGGRRTSFRREEDGFMPVLHLKLFHPLNDHYGLAPLEAAGNAVDIHNAACSWNKALLDNAARPSGALIYKGPEDAANLTADQFERLKSELQETYQGQANAGRPMVLDGGLDWKPMSHSPAELDFIEAKHSAARDVALAFGVPPQLLGIPGDNTYANYREANLAFWRQTVLPLASRAASALSGWLCGDGEAITPDTSGIEALSGERSARLDRIMRADFLTDREKRVALGFPADPVMENDDE</sequence>
<dbReference type="Pfam" id="PF04860">
    <property type="entry name" value="Phage_portal"/>
    <property type="match status" value="1"/>
</dbReference>
<dbReference type="InterPro" id="IPR006944">
    <property type="entry name" value="Phage/GTA_portal"/>
</dbReference>
<dbReference type="RefSeq" id="WP_155142772.1">
    <property type="nucleotide sequence ID" value="NZ_BMGZ01000004.1"/>
</dbReference>
<evidence type="ECO:0000313" key="1">
    <source>
        <dbReference type="EMBL" id="GGI01521.1"/>
    </source>
</evidence>
<accession>A0A8J3A6R4</accession>
<evidence type="ECO:0000313" key="3">
    <source>
        <dbReference type="Proteomes" id="UP000621856"/>
    </source>
</evidence>
<reference evidence="1" key="3">
    <citation type="submission" date="2020-09" db="EMBL/GenBank/DDBJ databases">
        <authorList>
            <person name="Sun Q."/>
            <person name="Zhou Y."/>
        </authorList>
    </citation>
    <scope>NUCLEOTIDE SEQUENCE</scope>
    <source>
        <strain evidence="1">CGMCC 1.14984</strain>
    </source>
</reference>
<evidence type="ECO:0000313" key="2">
    <source>
        <dbReference type="EMBL" id="NHK29576.1"/>
    </source>
</evidence>
<keyword evidence="4" id="KW-1185">Reference proteome</keyword>
<dbReference type="EMBL" id="VCJR02000006">
    <property type="protein sequence ID" value="NHK29576.1"/>
    <property type="molecule type" value="Genomic_DNA"/>
</dbReference>
<dbReference type="Proteomes" id="UP000818603">
    <property type="component" value="Unassembled WGS sequence"/>
</dbReference>
<gene>
    <name evidence="2" type="ORF">FF098_016840</name>
    <name evidence="1" type="ORF">GCM10011355_32360</name>
</gene>
<protein>
    <submittedName>
        <fullName evidence="1 2">Portal protein</fullName>
    </submittedName>
</protein>
<dbReference type="NCBIfam" id="TIGR01537">
    <property type="entry name" value="portal_HK97"/>
    <property type="match status" value="1"/>
</dbReference>
<name>A0A8J3A6R4_9PROT</name>
<dbReference type="Proteomes" id="UP000621856">
    <property type="component" value="Unassembled WGS sequence"/>
</dbReference>
<reference evidence="2 4" key="2">
    <citation type="submission" date="2020-02" db="EMBL/GenBank/DDBJ databases">
        <title>Genome sequence of Parvularcula flava strain NH6-79.</title>
        <authorList>
            <person name="Abdul Karim M.H."/>
            <person name="Lam M.Q."/>
            <person name="Chen S.J."/>
            <person name="Yahya A."/>
            <person name="Shahir S."/>
            <person name="Shamsir M.S."/>
            <person name="Chong C.S."/>
        </authorList>
    </citation>
    <scope>NUCLEOTIDE SEQUENCE [LARGE SCALE GENOMIC DNA]</scope>
    <source>
        <strain evidence="2 4">NH6-79</strain>
    </source>
</reference>
<comment type="caution">
    <text evidence="1">The sequence shown here is derived from an EMBL/GenBank/DDBJ whole genome shotgun (WGS) entry which is preliminary data.</text>
</comment>
<dbReference type="InterPro" id="IPR006427">
    <property type="entry name" value="Portal_HK97"/>
</dbReference>